<keyword evidence="1" id="KW-1133">Transmembrane helix</keyword>
<dbReference type="Pfam" id="PF02698">
    <property type="entry name" value="DUF218"/>
    <property type="match status" value="1"/>
</dbReference>
<gene>
    <name evidence="3" type="ORF">CferDRAFT_1769</name>
</gene>
<dbReference type="PANTHER" id="PTHR30336:SF4">
    <property type="entry name" value="ENVELOPE BIOGENESIS FACTOR ELYC"/>
    <property type="match status" value="1"/>
</dbReference>
<dbReference type="Proteomes" id="UP000004162">
    <property type="component" value="Unassembled WGS sequence"/>
</dbReference>
<dbReference type="RefSeq" id="WP_006365536.1">
    <property type="nucleotide sequence ID" value="NZ_AASE01000002.1"/>
</dbReference>
<dbReference type="AlphaFoldDB" id="Q0YTZ0"/>
<keyword evidence="1" id="KW-0472">Membrane</keyword>
<name>Q0YTZ0_9CHLB</name>
<protein>
    <recommendedName>
        <fullName evidence="2">DUF218 domain-containing protein</fullName>
    </recommendedName>
</protein>
<organism evidence="3 4">
    <name type="scientific">Chlorobium ferrooxidans DSM 13031</name>
    <dbReference type="NCBI Taxonomy" id="377431"/>
    <lineage>
        <taxon>Bacteria</taxon>
        <taxon>Pseudomonadati</taxon>
        <taxon>Chlorobiota</taxon>
        <taxon>Chlorobiia</taxon>
        <taxon>Chlorobiales</taxon>
        <taxon>Chlorobiaceae</taxon>
        <taxon>Chlorobium/Pelodictyon group</taxon>
        <taxon>Chlorobium</taxon>
    </lineage>
</organism>
<dbReference type="OrthoDB" id="9782395at2"/>
<dbReference type="GO" id="GO:0043164">
    <property type="term" value="P:Gram-negative-bacterium-type cell wall biogenesis"/>
    <property type="evidence" value="ECO:0007669"/>
    <property type="project" value="TreeGrafter"/>
</dbReference>
<proteinExistence type="predicted"/>
<keyword evidence="4" id="KW-1185">Reference proteome</keyword>
<evidence type="ECO:0000259" key="2">
    <source>
        <dbReference type="Pfam" id="PF02698"/>
    </source>
</evidence>
<reference evidence="3 4" key="2">
    <citation type="submission" date="2006-07" db="EMBL/GenBank/DDBJ databases">
        <title>Sequencing of the draft genome and assembly of Chlorobium ferroxidans DSM 13031.</title>
        <authorList>
            <consortium name="US DOE Joint Genome Institute (JGI-PGF)"/>
            <person name="Copeland A."/>
            <person name="Lucas S."/>
            <person name="Lapidus A."/>
            <person name="Barry K."/>
            <person name="Glavina del Rio T."/>
            <person name="Dalin E."/>
            <person name="Tice H."/>
            <person name="Bruce D."/>
            <person name="Pitluck S."/>
            <person name="Richardson P."/>
        </authorList>
    </citation>
    <scope>NUCLEOTIDE SEQUENCE [LARGE SCALE GENOMIC DNA]</scope>
    <source>
        <strain evidence="3 4">DSM 13031</strain>
    </source>
</reference>
<reference evidence="3 4" key="1">
    <citation type="submission" date="2006-07" db="EMBL/GenBank/DDBJ databases">
        <title>Annotation of the draft genome assembly of Chlorobium ferroxidans DSM 13031.</title>
        <authorList>
            <consortium name="US DOE Joint Genome Institute (JGI-ORNL)"/>
            <person name="Larimer F."/>
            <person name="Land M."/>
            <person name="Hauser L."/>
        </authorList>
    </citation>
    <scope>NUCLEOTIDE SEQUENCE [LARGE SCALE GENOMIC DNA]</scope>
    <source>
        <strain evidence="3 4">DSM 13031</strain>
    </source>
</reference>
<keyword evidence="1" id="KW-0812">Transmembrane</keyword>
<feature type="domain" description="DUF218" evidence="2">
    <location>
        <begin position="73"/>
        <end position="241"/>
    </location>
</feature>
<dbReference type="CDD" id="cd06259">
    <property type="entry name" value="YdcF-like"/>
    <property type="match status" value="1"/>
</dbReference>
<dbReference type="InterPro" id="IPR003848">
    <property type="entry name" value="DUF218"/>
</dbReference>
<comment type="caution">
    <text evidence="3">The sequence shown here is derived from an EMBL/GenBank/DDBJ whole genome shotgun (WGS) entry which is preliminary data.</text>
</comment>
<dbReference type="GO" id="GO:0000270">
    <property type="term" value="P:peptidoglycan metabolic process"/>
    <property type="evidence" value="ECO:0007669"/>
    <property type="project" value="TreeGrafter"/>
</dbReference>
<dbReference type="GO" id="GO:0005886">
    <property type="term" value="C:plasma membrane"/>
    <property type="evidence" value="ECO:0007669"/>
    <property type="project" value="TreeGrafter"/>
</dbReference>
<evidence type="ECO:0000313" key="4">
    <source>
        <dbReference type="Proteomes" id="UP000004162"/>
    </source>
</evidence>
<dbReference type="InterPro" id="IPR014729">
    <property type="entry name" value="Rossmann-like_a/b/a_fold"/>
</dbReference>
<accession>Q0YTZ0</accession>
<dbReference type="EMBL" id="AASE01000002">
    <property type="protein sequence ID" value="EAT59762.1"/>
    <property type="molecule type" value="Genomic_DNA"/>
</dbReference>
<dbReference type="PANTHER" id="PTHR30336">
    <property type="entry name" value="INNER MEMBRANE PROTEIN, PROBABLE PERMEASE"/>
    <property type="match status" value="1"/>
</dbReference>
<dbReference type="Gene3D" id="3.40.50.620">
    <property type="entry name" value="HUPs"/>
    <property type="match status" value="1"/>
</dbReference>
<evidence type="ECO:0000313" key="3">
    <source>
        <dbReference type="EMBL" id="EAT59762.1"/>
    </source>
</evidence>
<dbReference type="InterPro" id="IPR051599">
    <property type="entry name" value="Cell_Envelope_Assoc"/>
</dbReference>
<feature type="transmembrane region" description="Helical" evidence="1">
    <location>
        <begin position="34"/>
        <end position="54"/>
    </location>
</feature>
<sequence>MLLINKLLPMLVLPLGLSLLLMVAGLVFCRRLLIGLAIMVLGMFSLPVVSTSLIRAVEGWSTRVPVSSLHNADAVVVLSGIVVQLEGAPLGEWNDGVDRFEGGIDLFKAGKAPVIVFTRGQVPWQPDAVPEGELLAKRATLLGVPENAILLTAVAGNTADEAVAAGKLLGVRSGVRKKIILVTSAFHMRRAAMQFEKAGFQVDRYPVDFQAGDNSEMTILDFLPDAGALEMSSIALREMIGWLYYWVKG</sequence>
<evidence type="ECO:0000256" key="1">
    <source>
        <dbReference type="SAM" id="Phobius"/>
    </source>
</evidence>
<feature type="transmembrane region" description="Helical" evidence="1">
    <location>
        <begin position="7"/>
        <end position="28"/>
    </location>
</feature>